<dbReference type="GO" id="GO:0055085">
    <property type="term" value="P:transmembrane transport"/>
    <property type="evidence" value="ECO:0007669"/>
    <property type="project" value="UniProtKB-ARBA"/>
</dbReference>
<feature type="domain" description="ABC transporter" evidence="6">
    <location>
        <begin position="370"/>
        <end position="603"/>
    </location>
</feature>
<evidence type="ECO:0000256" key="4">
    <source>
        <dbReference type="ARBA" id="ARBA00022840"/>
    </source>
</evidence>
<dbReference type="Pfam" id="PF00005">
    <property type="entry name" value="ABC_tran"/>
    <property type="match status" value="2"/>
</dbReference>
<dbReference type="PROSITE" id="PS00211">
    <property type="entry name" value="ABC_TRANSPORTER_1"/>
    <property type="match status" value="1"/>
</dbReference>
<evidence type="ECO:0000256" key="2">
    <source>
        <dbReference type="ARBA" id="ARBA00022448"/>
    </source>
</evidence>
<dbReference type="InterPro" id="IPR003593">
    <property type="entry name" value="AAA+_ATPase"/>
</dbReference>
<dbReference type="InterPro" id="IPR003439">
    <property type="entry name" value="ABC_transporter-like_ATP-bd"/>
</dbReference>
<dbReference type="InterPro" id="IPR013563">
    <property type="entry name" value="Oligopep_ABC_C"/>
</dbReference>
<dbReference type="Gene3D" id="3.40.50.300">
    <property type="entry name" value="P-loop containing nucleotide triphosphate hydrolases"/>
    <property type="match status" value="2"/>
</dbReference>
<keyword evidence="3" id="KW-0547">Nucleotide-binding</keyword>
<accession>A0AA42BVE7</accession>
<gene>
    <name evidence="7" type="ORF">N1028_10800</name>
</gene>
<feature type="domain" description="ABC transporter" evidence="6">
    <location>
        <begin position="15"/>
        <end position="275"/>
    </location>
</feature>
<dbReference type="EMBL" id="JANLCK010000005">
    <property type="protein sequence ID" value="MCS5726379.1"/>
    <property type="molecule type" value="Genomic_DNA"/>
</dbReference>
<evidence type="ECO:0000256" key="1">
    <source>
        <dbReference type="ARBA" id="ARBA00005417"/>
    </source>
</evidence>
<dbReference type="SMART" id="SM00382">
    <property type="entry name" value="AAA"/>
    <property type="match status" value="2"/>
</dbReference>
<dbReference type="Pfam" id="PF08352">
    <property type="entry name" value="oligo_HPY"/>
    <property type="match status" value="2"/>
</dbReference>
<dbReference type="RefSeq" id="WP_259528404.1">
    <property type="nucleotide sequence ID" value="NZ_JANLCK010000005.1"/>
</dbReference>
<keyword evidence="4 7" id="KW-0067">ATP-binding</keyword>
<name>A0AA42BVE7_9MICO</name>
<dbReference type="GO" id="GO:0015833">
    <property type="term" value="P:peptide transport"/>
    <property type="evidence" value="ECO:0007669"/>
    <property type="project" value="InterPro"/>
</dbReference>
<evidence type="ECO:0000259" key="6">
    <source>
        <dbReference type="PROSITE" id="PS50893"/>
    </source>
</evidence>
<evidence type="ECO:0000313" key="7">
    <source>
        <dbReference type="EMBL" id="MCS5726379.1"/>
    </source>
</evidence>
<dbReference type="InterPro" id="IPR017871">
    <property type="entry name" value="ABC_transporter-like_CS"/>
</dbReference>
<dbReference type="PANTHER" id="PTHR43776">
    <property type="entry name" value="TRANSPORT ATP-BINDING PROTEIN"/>
    <property type="match status" value="1"/>
</dbReference>
<dbReference type="GO" id="GO:0005524">
    <property type="term" value="F:ATP binding"/>
    <property type="evidence" value="ECO:0007669"/>
    <property type="project" value="UniProtKB-KW"/>
</dbReference>
<evidence type="ECO:0000256" key="5">
    <source>
        <dbReference type="SAM" id="MobiDB-lite"/>
    </source>
</evidence>
<dbReference type="PANTHER" id="PTHR43776:SF7">
    <property type="entry name" value="D,D-DIPEPTIDE TRANSPORT ATP-BINDING PROTEIN DDPF-RELATED"/>
    <property type="match status" value="1"/>
</dbReference>
<protein>
    <submittedName>
        <fullName evidence="7">ABC transporter ATP-binding protein</fullName>
    </submittedName>
</protein>
<dbReference type="Proteomes" id="UP001165587">
    <property type="component" value="Unassembled WGS sequence"/>
</dbReference>
<dbReference type="InterPro" id="IPR027417">
    <property type="entry name" value="P-loop_NTPase"/>
</dbReference>
<keyword evidence="2" id="KW-0813">Transport</keyword>
<proteinExistence type="inferred from homology"/>
<comment type="similarity">
    <text evidence="1">Belongs to the ABC transporter superfamily.</text>
</comment>
<dbReference type="PROSITE" id="PS50893">
    <property type="entry name" value="ABC_TRANSPORTER_2"/>
    <property type="match status" value="2"/>
</dbReference>
<feature type="region of interest" description="Disordered" evidence="5">
    <location>
        <begin position="294"/>
        <end position="357"/>
    </location>
</feature>
<keyword evidence="8" id="KW-1185">Reference proteome</keyword>
<dbReference type="NCBIfam" id="NF008453">
    <property type="entry name" value="PRK11308.1"/>
    <property type="match status" value="2"/>
</dbReference>
<reference evidence="7" key="1">
    <citation type="submission" date="2022-08" db="EMBL/GenBank/DDBJ databases">
        <authorList>
            <person name="Deng Y."/>
            <person name="Han X.-F."/>
            <person name="Zhang Y.-Q."/>
        </authorList>
    </citation>
    <scope>NUCLEOTIDE SEQUENCE</scope>
    <source>
        <strain evidence="7">CPCC 203407</strain>
    </source>
</reference>
<evidence type="ECO:0000313" key="8">
    <source>
        <dbReference type="Proteomes" id="UP001165587"/>
    </source>
</evidence>
<sequence length="619" mass="63557">MSGGDETTGVGEVLVRVEGLRVGFGGGRSGFGARSRASERGPAVVDGVSFEVRAGRSLAIVGESGSGKSVTARALVGLVGPGSWVTADALEVDGISMLGASAAAWRRVRGGRIGLVVQDALVSLDPLRPIGREIADALRLHTTLSEAGRRARVEELLESVGMPEPRSRMRQRSGELSGGLRQRALIASALAASPALLIADEPTTALDSTVQAQILGLFETIKARGTGLLFISHDLAVVSRIADDVLVMRGGRVVEAGTVEAVLGDPRSSYTKALLRAVPAGVARGVSLVARGGSRVARGGSPVARGGSSGVDIPSESRPASASPTPARPTSASEGMSTPLLPGSGEARVTSASEGMSTPLLPGSGEAWVLEVAGVSKTFGGLGGRKAVDGVSLGVRAGTTVGLVGESGSGKTTVARIVLGLTAPDEGSVRLGGEAWVPGRERDRRARRASLGAVYQDALSSFDPRLTVQQILSDALRGQGSVEGLLEEVGLEARVASARPLQLSGGQRQRVSIARALAPQPSVIVLDEPVSALDVSIQAQILDLLDALQRERGVAYLFISHDLGVVQHMSDELAVMKDGRIVEQGPAASVFAAPSHAYTRALLAAAPVLRTREGGALAW</sequence>
<comment type="caution">
    <text evidence="7">The sequence shown here is derived from an EMBL/GenBank/DDBJ whole genome shotgun (WGS) entry which is preliminary data.</text>
</comment>
<feature type="compositionally biased region" description="Low complexity" evidence="5">
    <location>
        <begin position="314"/>
        <end position="334"/>
    </location>
</feature>
<dbReference type="CDD" id="cd03257">
    <property type="entry name" value="ABC_NikE_OppD_transporters"/>
    <property type="match status" value="2"/>
</dbReference>
<evidence type="ECO:0000256" key="3">
    <source>
        <dbReference type="ARBA" id="ARBA00022741"/>
    </source>
</evidence>
<dbReference type="AlphaFoldDB" id="A0AA42BVE7"/>
<organism evidence="7 8">
    <name type="scientific">Herbiconiux oxytropis</name>
    <dbReference type="NCBI Taxonomy" id="2970915"/>
    <lineage>
        <taxon>Bacteria</taxon>
        <taxon>Bacillati</taxon>
        <taxon>Actinomycetota</taxon>
        <taxon>Actinomycetes</taxon>
        <taxon>Micrococcales</taxon>
        <taxon>Microbacteriaceae</taxon>
        <taxon>Herbiconiux</taxon>
    </lineage>
</organism>
<dbReference type="InterPro" id="IPR050319">
    <property type="entry name" value="ABC_transp_ATP-bind"/>
</dbReference>
<dbReference type="SUPFAM" id="SSF52540">
    <property type="entry name" value="P-loop containing nucleoside triphosphate hydrolases"/>
    <property type="match status" value="2"/>
</dbReference>
<dbReference type="GO" id="GO:0016887">
    <property type="term" value="F:ATP hydrolysis activity"/>
    <property type="evidence" value="ECO:0007669"/>
    <property type="project" value="InterPro"/>
</dbReference>